<proteinExistence type="predicted"/>
<reference evidence="2" key="1">
    <citation type="submission" date="2023-03" db="EMBL/GenBank/DDBJ databases">
        <title>Andean soil-derived lignocellulolytic bacterial consortium as a source of novel taxa and putative plastic-active enzymes.</title>
        <authorList>
            <person name="Diaz-Garcia L."/>
            <person name="Chuvochina M."/>
            <person name="Feuerriegel G."/>
            <person name="Bunk B."/>
            <person name="Sproer C."/>
            <person name="Streit W.R."/>
            <person name="Rodriguez L.M."/>
            <person name="Overmann J."/>
            <person name="Jimenez D.J."/>
        </authorList>
    </citation>
    <scope>NUCLEOTIDE SEQUENCE</scope>
    <source>
        <strain evidence="2">MAG 7</strain>
    </source>
</reference>
<keyword evidence="1" id="KW-0812">Transmembrane</keyword>
<evidence type="ECO:0000256" key="1">
    <source>
        <dbReference type="SAM" id="Phobius"/>
    </source>
</evidence>
<gene>
    <name evidence="2" type="ORF">P0Y53_18995</name>
</gene>
<sequence>MTVEPITIGLRDLTTNEDSKELSSVLVNAYFTIPAGHTAAVFQPVLEQAYRFLKLQGWQFPEPYIDMDFPVFRVIPSHGEFRYFFTELQEPVQYLEDTVLLQIGVSSILPPADGWTAARKLLADILDSCQKLLFKLPGVQWLGNSIIYKSNYNKPLTAAVTIQQDITALLQPLQGTANATLNLVREEEDGLACMVKILNRTGMEPSIIYLVLGRYGQADQLLYRDFYAPGALYTVADRFVYKSTYQWLQLKDQTFDEFEALLTRLGDRTRQVLDDFSGKGKVPANALRTIALDLSAIMSRYQLYKRLQLSLEKQHKNMQFQYDNSRSWQQENRIFQYLAHRLSQQVDDGRLTMERAAIIIEQTNMVIGLVEAQESKVANDRSDRNNFLIAFVALLLTFVQLFDNEAATGLLQTLQLLPQELTPDDVHWLTRLLTKVVAAGLVMGLGVLFLRAVQQWLPAKKY</sequence>
<dbReference type="EMBL" id="CP119311">
    <property type="protein sequence ID" value="WEK34579.1"/>
    <property type="molecule type" value="Genomic_DNA"/>
</dbReference>
<accession>A0AAJ6BGA7</accession>
<evidence type="ECO:0000313" key="3">
    <source>
        <dbReference type="Proteomes" id="UP001220610"/>
    </source>
</evidence>
<keyword evidence="1" id="KW-1133">Transmembrane helix</keyword>
<organism evidence="2 3">
    <name type="scientific">Candidatus Pseudobacter hemicellulosilyticus</name>
    <dbReference type="NCBI Taxonomy" id="3121375"/>
    <lineage>
        <taxon>Bacteria</taxon>
        <taxon>Pseudomonadati</taxon>
        <taxon>Bacteroidota</taxon>
        <taxon>Chitinophagia</taxon>
        <taxon>Chitinophagales</taxon>
        <taxon>Chitinophagaceae</taxon>
        <taxon>Pseudobacter</taxon>
    </lineage>
</organism>
<name>A0AAJ6BGA7_9BACT</name>
<dbReference type="Proteomes" id="UP001220610">
    <property type="component" value="Chromosome"/>
</dbReference>
<feature type="transmembrane region" description="Helical" evidence="1">
    <location>
        <begin position="385"/>
        <end position="402"/>
    </location>
</feature>
<protein>
    <submittedName>
        <fullName evidence="2">Uncharacterized protein</fullName>
    </submittedName>
</protein>
<evidence type="ECO:0000313" key="2">
    <source>
        <dbReference type="EMBL" id="WEK34579.1"/>
    </source>
</evidence>
<keyword evidence="1" id="KW-0472">Membrane</keyword>
<dbReference type="AlphaFoldDB" id="A0AAJ6BGA7"/>
<feature type="transmembrane region" description="Helical" evidence="1">
    <location>
        <begin position="432"/>
        <end position="453"/>
    </location>
</feature>